<gene>
    <name evidence="4" type="ORF">CLV25_101157</name>
</gene>
<evidence type="ECO:0000256" key="2">
    <source>
        <dbReference type="ARBA" id="ARBA00022729"/>
    </source>
</evidence>
<sequence length="183" mass="20077">MKNGIKALLIICAVLLGGTAFGQNLKFGIINTQEVISKMPERDSAEAKLMKLRNELGSQIEALQVELNQKYQAYAQGREKMADLVRQNKEKEIQDLQQRIQEYGQNAESELGKQQSALLKPIVEKITDAIKAVGKANGFAYIFDTAVPSLAYYDSAMAVDVLPLVIKQLGIKEKPAAPAAGKK</sequence>
<dbReference type="AlphaFoldDB" id="A0A4R2EUG1"/>
<evidence type="ECO:0000256" key="3">
    <source>
        <dbReference type="SAM" id="Coils"/>
    </source>
</evidence>
<comment type="caution">
    <text evidence="4">The sequence shown here is derived from an EMBL/GenBank/DDBJ whole genome shotgun (WGS) entry which is preliminary data.</text>
</comment>
<dbReference type="RefSeq" id="WP_165876946.1">
    <property type="nucleotide sequence ID" value="NZ_SLWB01000001.1"/>
</dbReference>
<dbReference type="Proteomes" id="UP000294830">
    <property type="component" value="Unassembled WGS sequence"/>
</dbReference>
<accession>A0A4R2EUG1</accession>
<dbReference type="PANTHER" id="PTHR35089">
    <property type="entry name" value="CHAPERONE PROTEIN SKP"/>
    <property type="match status" value="1"/>
</dbReference>
<feature type="coiled-coil region" evidence="3">
    <location>
        <begin position="42"/>
        <end position="113"/>
    </location>
</feature>
<comment type="similarity">
    <text evidence="1">Belongs to the Skp family.</text>
</comment>
<dbReference type="GO" id="GO:0005829">
    <property type="term" value="C:cytosol"/>
    <property type="evidence" value="ECO:0007669"/>
    <property type="project" value="TreeGrafter"/>
</dbReference>
<keyword evidence="2" id="KW-0732">Signal</keyword>
<protein>
    <submittedName>
        <fullName evidence="4">Outer membrane protein</fullName>
    </submittedName>
</protein>
<dbReference type="InterPro" id="IPR005632">
    <property type="entry name" value="Chaperone_Skp"/>
</dbReference>
<evidence type="ECO:0000313" key="5">
    <source>
        <dbReference type="Proteomes" id="UP000294830"/>
    </source>
</evidence>
<name>A0A4R2EUG1_9BACT</name>
<dbReference type="SUPFAM" id="SSF111384">
    <property type="entry name" value="OmpH-like"/>
    <property type="match status" value="1"/>
</dbReference>
<dbReference type="Pfam" id="PF03938">
    <property type="entry name" value="OmpH"/>
    <property type="match status" value="1"/>
</dbReference>
<dbReference type="EMBL" id="SLWB01000001">
    <property type="protein sequence ID" value="TCN72939.1"/>
    <property type="molecule type" value="Genomic_DNA"/>
</dbReference>
<organism evidence="4 5">
    <name type="scientific">Acetobacteroides hydrogenigenes</name>
    <dbReference type="NCBI Taxonomy" id="979970"/>
    <lineage>
        <taxon>Bacteria</taxon>
        <taxon>Pseudomonadati</taxon>
        <taxon>Bacteroidota</taxon>
        <taxon>Bacteroidia</taxon>
        <taxon>Bacteroidales</taxon>
        <taxon>Rikenellaceae</taxon>
        <taxon>Acetobacteroides</taxon>
    </lineage>
</organism>
<keyword evidence="3" id="KW-0175">Coiled coil</keyword>
<proteinExistence type="inferred from homology"/>
<dbReference type="InterPro" id="IPR024930">
    <property type="entry name" value="Skp_dom_sf"/>
</dbReference>
<dbReference type="GO" id="GO:0051082">
    <property type="term" value="F:unfolded protein binding"/>
    <property type="evidence" value="ECO:0007669"/>
    <property type="project" value="InterPro"/>
</dbReference>
<evidence type="ECO:0000256" key="1">
    <source>
        <dbReference type="ARBA" id="ARBA00009091"/>
    </source>
</evidence>
<dbReference type="Gene3D" id="3.30.910.20">
    <property type="entry name" value="Skp domain"/>
    <property type="match status" value="1"/>
</dbReference>
<dbReference type="GO" id="GO:0050821">
    <property type="term" value="P:protein stabilization"/>
    <property type="evidence" value="ECO:0007669"/>
    <property type="project" value="TreeGrafter"/>
</dbReference>
<dbReference type="SMART" id="SM00935">
    <property type="entry name" value="OmpH"/>
    <property type="match status" value="1"/>
</dbReference>
<evidence type="ECO:0000313" key="4">
    <source>
        <dbReference type="EMBL" id="TCN72939.1"/>
    </source>
</evidence>
<reference evidence="4 5" key="1">
    <citation type="submission" date="2019-03" db="EMBL/GenBank/DDBJ databases">
        <title>Genomic Encyclopedia of Archaeal and Bacterial Type Strains, Phase II (KMG-II): from individual species to whole genera.</title>
        <authorList>
            <person name="Goeker M."/>
        </authorList>
    </citation>
    <scope>NUCLEOTIDE SEQUENCE [LARGE SCALE GENOMIC DNA]</scope>
    <source>
        <strain evidence="4 5">RL-C</strain>
    </source>
</reference>
<keyword evidence="5" id="KW-1185">Reference proteome</keyword>
<dbReference type="PANTHER" id="PTHR35089:SF1">
    <property type="entry name" value="CHAPERONE PROTEIN SKP"/>
    <property type="match status" value="1"/>
</dbReference>